<dbReference type="PIRSF" id="PIRSF001227">
    <property type="entry name" value="Pen_acylase"/>
    <property type="match status" value="1"/>
</dbReference>
<evidence type="ECO:0000256" key="3">
    <source>
        <dbReference type="ARBA" id="ARBA00022801"/>
    </source>
</evidence>
<feature type="compositionally biased region" description="Polar residues" evidence="7">
    <location>
        <begin position="284"/>
        <end position="298"/>
    </location>
</feature>
<protein>
    <submittedName>
        <fullName evidence="8">Penicillin amidase</fullName>
    </submittedName>
</protein>
<dbReference type="InterPro" id="IPR014395">
    <property type="entry name" value="Pen/GL7ACA/AHL_acylase"/>
</dbReference>
<dbReference type="Gene3D" id="2.30.120.10">
    <property type="match status" value="1"/>
</dbReference>
<gene>
    <name evidence="8" type="ORF">SAMN05444320_104506</name>
</gene>
<dbReference type="PANTHER" id="PTHR34218:SF3">
    <property type="entry name" value="ACYL-HOMOSERINE LACTONE ACYLASE PVDQ"/>
    <property type="match status" value="1"/>
</dbReference>
<organism evidence="8 9">
    <name type="scientific">Streptoalloteichus hindustanus</name>
    <dbReference type="NCBI Taxonomy" id="2017"/>
    <lineage>
        <taxon>Bacteria</taxon>
        <taxon>Bacillati</taxon>
        <taxon>Actinomycetota</taxon>
        <taxon>Actinomycetes</taxon>
        <taxon>Pseudonocardiales</taxon>
        <taxon>Pseudonocardiaceae</taxon>
        <taxon>Streptoalloteichus</taxon>
    </lineage>
</organism>
<keyword evidence="4" id="KW-0865">Zymogen</keyword>
<reference evidence="8 9" key="1">
    <citation type="submission" date="2016-11" db="EMBL/GenBank/DDBJ databases">
        <authorList>
            <person name="Jaros S."/>
            <person name="Januszkiewicz K."/>
            <person name="Wedrychowicz H."/>
        </authorList>
    </citation>
    <scope>NUCLEOTIDE SEQUENCE [LARGE SCALE GENOMIC DNA]</scope>
    <source>
        <strain evidence="8 9">DSM 44523</strain>
    </source>
</reference>
<evidence type="ECO:0000313" key="8">
    <source>
        <dbReference type="EMBL" id="SHF67707.1"/>
    </source>
</evidence>
<dbReference type="Gene3D" id="3.60.20.10">
    <property type="entry name" value="Glutamine Phosphoribosylpyrophosphate, subunit 1, domain 1"/>
    <property type="match status" value="1"/>
</dbReference>
<comment type="similarity">
    <text evidence="1">Belongs to the peptidase S45 family.</text>
</comment>
<name>A0A1M5DL56_STRHI</name>
<evidence type="ECO:0000256" key="4">
    <source>
        <dbReference type="ARBA" id="ARBA00023145"/>
    </source>
</evidence>
<feature type="region of interest" description="Disordered" evidence="7">
    <location>
        <begin position="284"/>
        <end position="304"/>
    </location>
</feature>
<comment type="cofactor">
    <cofactor evidence="6">
        <name>Ca(2+)</name>
        <dbReference type="ChEBI" id="CHEBI:29108"/>
    </cofactor>
    <text evidence="6">Binds 1 Ca(2+) ion per dimer.</text>
</comment>
<dbReference type="InterPro" id="IPR043146">
    <property type="entry name" value="Penicillin_amidase_N_B-knob"/>
</dbReference>
<feature type="active site" description="Nucleophile" evidence="5">
    <location>
        <position position="285"/>
    </location>
</feature>
<dbReference type="STRING" id="2017.SAMN05444320_104506"/>
<dbReference type="CDD" id="cd03747">
    <property type="entry name" value="Ntn_PGA_like"/>
    <property type="match status" value="1"/>
</dbReference>
<evidence type="ECO:0000256" key="5">
    <source>
        <dbReference type="PIRSR" id="PIRSR001227-1"/>
    </source>
</evidence>
<dbReference type="InterPro" id="IPR023343">
    <property type="entry name" value="Penicillin_amidase_dom1"/>
</dbReference>
<dbReference type="AlphaFoldDB" id="A0A1M5DL56"/>
<dbReference type="InterPro" id="IPR002692">
    <property type="entry name" value="S45"/>
</dbReference>
<evidence type="ECO:0000256" key="6">
    <source>
        <dbReference type="PIRSR" id="PIRSR001227-2"/>
    </source>
</evidence>
<keyword evidence="3" id="KW-0378">Hydrolase</keyword>
<dbReference type="InterPro" id="IPR029055">
    <property type="entry name" value="Ntn_hydrolases_N"/>
</dbReference>
<dbReference type="GO" id="GO:0046872">
    <property type="term" value="F:metal ion binding"/>
    <property type="evidence" value="ECO:0007669"/>
    <property type="project" value="UniProtKB-KW"/>
</dbReference>
<dbReference type="InterPro" id="IPR043147">
    <property type="entry name" value="Penicillin_amidase_A-knob"/>
</dbReference>
<keyword evidence="2" id="KW-0732">Signal</keyword>
<keyword evidence="6" id="KW-0479">Metal-binding</keyword>
<dbReference type="EMBL" id="FQVN01000004">
    <property type="protein sequence ID" value="SHF67707.1"/>
    <property type="molecule type" value="Genomic_DNA"/>
</dbReference>
<keyword evidence="9" id="KW-1185">Reference proteome</keyword>
<dbReference type="PANTHER" id="PTHR34218">
    <property type="entry name" value="PEPTIDASE S45 PENICILLIN AMIDASE"/>
    <property type="match status" value="1"/>
</dbReference>
<accession>A0A1M5DL56</accession>
<evidence type="ECO:0000256" key="7">
    <source>
        <dbReference type="SAM" id="MobiDB-lite"/>
    </source>
</evidence>
<dbReference type="Gene3D" id="1.10.1400.10">
    <property type="match status" value="1"/>
</dbReference>
<evidence type="ECO:0000313" key="9">
    <source>
        <dbReference type="Proteomes" id="UP000184501"/>
    </source>
</evidence>
<dbReference type="Gene3D" id="1.10.439.10">
    <property type="entry name" value="Penicillin Amidohydrolase, domain 1"/>
    <property type="match status" value="1"/>
</dbReference>
<evidence type="ECO:0000256" key="2">
    <source>
        <dbReference type="ARBA" id="ARBA00022729"/>
    </source>
</evidence>
<dbReference type="GO" id="GO:0016811">
    <property type="term" value="F:hydrolase activity, acting on carbon-nitrogen (but not peptide) bonds, in linear amides"/>
    <property type="evidence" value="ECO:0007669"/>
    <property type="project" value="InterPro"/>
</dbReference>
<keyword evidence="6" id="KW-0106">Calcium</keyword>
<dbReference type="Pfam" id="PF01804">
    <property type="entry name" value="Penicil_amidase"/>
    <property type="match status" value="1"/>
</dbReference>
<feature type="binding site" evidence="6">
    <location>
        <position position="357"/>
    </location>
    <ligand>
        <name>Ca(2+)</name>
        <dbReference type="ChEBI" id="CHEBI:29108"/>
    </ligand>
</feature>
<proteinExistence type="inferred from homology"/>
<feature type="binding site" evidence="6">
    <location>
        <position position="360"/>
    </location>
    <ligand>
        <name>Ca(2+)</name>
        <dbReference type="ChEBI" id="CHEBI:29108"/>
    </ligand>
</feature>
<dbReference type="GO" id="GO:0017000">
    <property type="term" value="P:antibiotic biosynthetic process"/>
    <property type="evidence" value="ECO:0007669"/>
    <property type="project" value="InterPro"/>
</dbReference>
<evidence type="ECO:0000256" key="1">
    <source>
        <dbReference type="ARBA" id="ARBA00006586"/>
    </source>
</evidence>
<dbReference type="Proteomes" id="UP000184501">
    <property type="component" value="Unassembled WGS sequence"/>
</dbReference>
<dbReference type="SUPFAM" id="SSF56235">
    <property type="entry name" value="N-terminal nucleophile aminohydrolases (Ntn hydrolases)"/>
    <property type="match status" value="1"/>
</dbReference>
<sequence length="821" mass="90741">MTATGAHAAPRPTHNRRHLGKLGNQVNIRRWRATALPLLVALFIPLLATPGEGAQPDRRYTIPGLHQPVNLIVDRWGVPHIYARNTDDLFLAQGFNAARTRTFQLDLWLRRGLGRLAEAFGPDYADQDRATRLFLYRGDMKKEWDSYGPGARAAATRFADGVNAYLSWLEDNPKSLPEEFQRLGHRPARWTAEDVVRIRSHGLSRNVDSEVARAHMSCAADPRTDKIRTRLQPDVDPVVPAGLDPCAIPDDVLDVYDLASQSVDFSDTTKTLRRTKRRLPAREGSNNWVIGPNKTTTGRPIVANDPHRAQAAPSLRYLAHLSAPGIDAIGAGEPAAPGISLGHNDKVAFGLTIAGIDQEDLYVYDLDPADPTRYRYGNGWEKITEHTEKITVAGEKPREVTLAFTRHGPVIKTDPTNHKAYALRTVWLQPGTSPYFGSIANLRSDTAKEFDANLRHWGTPSLNHVYADTKGNFGWTLAGLAPRRPNHDGLLPVPGDGRYEWDGFHPSSDLPRTSNPASGIIATANNYTLPADYPAKERKLGFEWEGPARHDRIVEVLTAKPKTSVEDSTKLQNDRVSLVARRLTALLAPLTSKDPATSAALQMLRGWNGDEHTNSTQATLFEIWFSRHLSSAFAKAVLPADAAELVSYPDYTVMLEALENPKSWFGDDAVAKRDQLLLTTLGQAHADATKLLGADTSKWKWGDLNKMTFRHPASARLSSAKPSFDVGPLPHGGSWYTVNLSDYDPDSFDGGAGASVRVVMDVGNWDAAQAINAPGQSGDHRDPNYRDLAPKWNKGEYFPLLYTRSAIEKNAQYRIQLNPKK</sequence>